<evidence type="ECO:0000256" key="2">
    <source>
        <dbReference type="ARBA" id="ARBA00023125"/>
    </source>
</evidence>
<dbReference type="Pfam" id="PF00440">
    <property type="entry name" value="TetR_N"/>
    <property type="match status" value="1"/>
</dbReference>
<feature type="DNA-binding region" description="H-T-H motif" evidence="4">
    <location>
        <begin position="40"/>
        <end position="59"/>
    </location>
</feature>
<evidence type="ECO:0000259" key="6">
    <source>
        <dbReference type="PROSITE" id="PS50977"/>
    </source>
</evidence>
<dbReference type="AlphaFoldDB" id="A0A1X1UP85"/>
<reference evidence="7 8" key="1">
    <citation type="submission" date="2016-01" db="EMBL/GenBank/DDBJ databases">
        <title>The new phylogeny of the genus Mycobacterium.</title>
        <authorList>
            <person name="Tarcisio F."/>
            <person name="Conor M."/>
            <person name="Antonella G."/>
            <person name="Elisabetta G."/>
            <person name="Giulia F.S."/>
            <person name="Sara T."/>
            <person name="Anna F."/>
            <person name="Clotilde B."/>
            <person name="Roberto B."/>
            <person name="Veronica D.S."/>
            <person name="Fabio R."/>
            <person name="Monica P."/>
            <person name="Olivier J."/>
            <person name="Enrico T."/>
            <person name="Nicola S."/>
        </authorList>
    </citation>
    <scope>NUCLEOTIDE SEQUENCE [LARGE SCALE GENOMIC DNA]</scope>
    <source>
        <strain evidence="7 8">DSM 45731</strain>
    </source>
</reference>
<dbReference type="InterPro" id="IPR009057">
    <property type="entry name" value="Homeodomain-like_sf"/>
</dbReference>
<organism evidence="7 8">
    <name type="scientific">Mycobacterium fragae</name>
    <dbReference type="NCBI Taxonomy" id="1260918"/>
    <lineage>
        <taxon>Bacteria</taxon>
        <taxon>Bacillati</taxon>
        <taxon>Actinomycetota</taxon>
        <taxon>Actinomycetes</taxon>
        <taxon>Mycobacteriales</taxon>
        <taxon>Mycobacteriaceae</taxon>
        <taxon>Mycobacterium</taxon>
    </lineage>
</organism>
<keyword evidence="2 4" id="KW-0238">DNA-binding</keyword>
<accession>A0A1X1UP85</accession>
<dbReference type="STRING" id="1260918.AWC06_19730"/>
<evidence type="ECO:0000256" key="3">
    <source>
        <dbReference type="ARBA" id="ARBA00023163"/>
    </source>
</evidence>
<feature type="compositionally biased region" description="Polar residues" evidence="5">
    <location>
        <begin position="228"/>
        <end position="238"/>
    </location>
</feature>
<dbReference type="InterPro" id="IPR001647">
    <property type="entry name" value="HTH_TetR"/>
</dbReference>
<proteinExistence type="predicted"/>
<feature type="region of interest" description="Disordered" evidence="5">
    <location>
        <begin position="211"/>
        <end position="238"/>
    </location>
</feature>
<keyword evidence="8" id="KW-1185">Reference proteome</keyword>
<gene>
    <name evidence="7" type="ORF">AWC06_19730</name>
</gene>
<dbReference type="PANTHER" id="PTHR47506:SF1">
    <property type="entry name" value="HTH-TYPE TRANSCRIPTIONAL REGULATOR YJDC"/>
    <property type="match status" value="1"/>
</dbReference>
<dbReference type="GO" id="GO:0003677">
    <property type="term" value="F:DNA binding"/>
    <property type="evidence" value="ECO:0007669"/>
    <property type="project" value="UniProtKB-UniRule"/>
</dbReference>
<dbReference type="PANTHER" id="PTHR47506">
    <property type="entry name" value="TRANSCRIPTIONAL REGULATORY PROTEIN"/>
    <property type="match status" value="1"/>
</dbReference>
<feature type="domain" description="HTH tetR-type" evidence="6">
    <location>
        <begin position="17"/>
        <end position="77"/>
    </location>
</feature>
<keyword evidence="3" id="KW-0804">Transcription</keyword>
<dbReference type="OrthoDB" id="3827407at2"/>
<dbReference type="InterPro" id="IPR036271">
    <property type="entry name" value="Tet_transcr_reg_TetR-rel_C_sf"/>
</dbReference>
<dbReference type="Gene3D" id="1.10.357.10">
    <property type="entry name" value="Tetracycline Repressor, domain 2"/>
    <property type="match status" value="1"/>
</dbReference>
<dbReference type="Proteomes" id="UP000194000">
    <property type="component" value="Unassembled WGS sequence"/>
</dbReference>
<dbReference type="SUPFAM" id="SSF48498">
    <property type="entry name" value="Tetracyclin repressor-like, C-terminal domain"/>
    <property type="match status" value="1"/>
</dbReference>
<sequence length="238" mass="26616">MVHADPKENQRLTAKGRATRDRIVKTAAGLIISDGLSALNMDALRKAASVSGSQLAHYFTDKQALIRAVVARQIHVVLDFHRQPKLRKLDTFDDFERWADLNLRYLRRIGYSGTPTYHALAGQLVKSDSATRGTVAAGYRQWIELLEQSIQQMKDHGILVADADPRKLALVIVTAHQGGATLTFTYRQDWPHADAVRFAVNYLRMFATDPAERVPRPPRRPRGRRNAAQPTTAAKSIA</sequence>
<protein>
    <submittedName>
        <fullName evidence="7">TetR family transcriptional regulator</fullName>
    </submittedName>
</protein>
<evidence type="ECO:0000256" key="4">
    <source>
        <dbReference type="PROSITE-ProRule" id="PRU00335"/>
    </source>
</evidence>
<evidence type="ECO:0000313" key="7">
    <source>
        <dbReference type="EMBL" id="ORV58622.1"/>
    </source>
</evidence>
<evidence type="ECO:0000256" key="5">
    <source>
        <dbReference type="SAM" id="MobiDB-lite"/>
    </source>
</evidence>
<dbReference type="PROSITE" id="PS50977">
    <property type="entry name" value="HTH_TETR_2"/>
    <property type="match status" value="1"/>
</dbReference>
<evidence type="ECO:0000313" key="8">
    <source>
        <dbReference type="Proteomes" id="UP000194000"/>
    </source>
</evidence>
<dbReference type="SUPFAM" id="SSF46689">
    <property type="entry name" value="Homeodomain-like"/>
    <property type="match status" value="1"/>
</dbReference>
<comment type="caution">
    <text evidence="7">The sequence shown here is derived from an EMBL/GenBank/DDBJ whole genome shotgun (WGS) entry which is preliminary data.</text>
</comment>
<name>A0A1X1UP85_9MYCO</name>
<evidence type="ECO:0000256" key="1">
    <source>
        <dbReference type="ARBA" id="ARBA00023015"/>
    </source>
</evidence>
<dbReference type="EMBL" id="LQOW01000026">
    <property type="protein sequence ID" value="ORV58622.1"/>
    <property type="molecule type" value="Genomic_DNA"/>
</dbReference>
<keyword evidence="1" id="KW-0805">Transcription regulation</keyword>
<feature type="compositionally biased region" description="Basic residues" evidence="5">
    <location>
        <begin position="216"/>
        <end position="225"/>
    </location>
</feature>